<keyword evidence="11" id="KW-0862">Zinc</keyword>
<evidence type="ECO:0000259" key="16">
    <source>
        <dbReference type="PROSITE" id="PS50002"/>
    </source>
</evidence>
<feature type="region of interest" description="Disordered" evidence="15">
    <location>
        <begin position="668"/>
        <end position="693"/>
    </location>
</feature>
<feature type="domain" description="SH3" evidence="16">
    <location>
        <begin position="187"/>
        <end position="251"/>
    </location>
</feature>
<keyword evidence="8" id="KW-0677">Repeat</keyword>
<dbReference type="InterPro" id="IPR028502">
    <property type="entry name" value="SH3RF3_RING-HC_Zfn"/>
</dbReference>
<dbReference type="GO" id="GO:0061630">
    <property type="term" value="F:ubiquitin protein ligase activity"/>
    <property type="evidence" value="ECO:0007669"/>
    <property type="project" value="UniProtKB-EC"/>
</dbReference>
<dbReference type="SMART" id="SM00184">
    <property type="entry name" value="RING"/>
    <property type="match status" value="1"/>
</dbReference>
<dbReference type="PRINTS" id="PR00452">
    <property type="entry name" value="SH3DOMAIN"/>
</dbReference>
<feature type="compositionally biased region" description="Polar residues" evidence="15">
    <location>
        <begin position="385"/>
        <end position="400"/>
    </location>
</feature>
<dbReference type="InterPro" id="IPR036028">
    <property type="entry name" value="SH3-like_dom_sf"/>
</dbReference>
<dbReference type="RefSeq" id="XP_003744319.1">
    <property type="nucleotide sequence ID" value="XM_003744271.1"/>
</dbReference>
<name>A0AAJ6QUD9_9ACAR</name>
<evidence type="ECO:0000256" key="13">
    <source>
        <dbReference type="PROSITE-ProRule" id="PRU00175"/>
    </source>
</evidence>
<protein>
    <recommendedName>
        <fullName evidence="4">RING-type E3 ubiquitin transferase</fullName>
        <ecNumber evidence="4">2.3.2.27</ecNumber>
    </recommendedName>
</protein>
<dbReference type="GO" id="GO:0008270">
    <property type="term" value="F:zinc ion binding"/>
    <property type="evidence" value="ECO:0007669"/>
    <property type="project" value="UniProtKB-KW"/>
</dbReference>
<dbReference type="Gene3D" id="3.30.40.10">
    <property type="entry name" value="Zinc/RING finger domain, C3HC4 (zinc finger)"/>
    <property type="match status" value="1"/>
</dbReference>
<sequence>MDTTFLSELLECSVCLEQLDATSRVLPCQHTFCKRCLQEIVQSKGELQCPECRTPVSTKVDELPVNIFLVRLLEGIKNKTPRKCGVQQSDLAIVAAGSSICPLGLPLGGNGGGGGVAMYNPAPSRLCCAKAIYSYESANASDLNFLKGELISIIKQIDINWFQGELRGRIGFVPASYVSILTQPNGQPAPMAKALYDFHITDKSSEEKDCLTFCKGDLISVLRRIDENWAEGRTGDRQGIFPISFVDMNLAAKQLIKMITCTGPSRVVPPPPPSSSMSDQGSGAKTPMQGPQELLQDFSMSSENKRHSLSALNLSQPLTTPTATSISTSTSSSSTVSEHRHSLEILLDGRGLGSGGGGGGLQSPLGPANAPHGKMCLSQLPVSGGPSSQTQLAQLNKQQVDQNSRRILRNSEKDFSTSQHQLHQQTMFYIALYNYRPQKDDELELKKGEVYTVSEKCQDGWFKGSSLKNGGQGVFPGNYVQPAVKSAPSANSSSSSTTSTYYQLSAVGASNSGGGGGGQLLSGPNSMCISPMRPRSNPQLPLTSLYGINSRTSASEWPLSTGTFGGGQQQQQHYNDGLMMVSQGLAQTAYRGSAAWHTQPANEDHQLGVVALNPQPQQQQQSTINQHPQQQQQQQQHLSLIKRLTRHKSKSPPPALGLGLLEDAPQSVHIRSGSCPSSHSSPAGSSSGPCLLHKKTASLDDTLASPSSQNPPNVSLNASPAAEQFRCIVPYPPNSDYELELKVGDVVYVHKKREDGWCKGTLQRTGRTGLFPASFVTQTADVYAASDYPQLQASHLGLPPAPSMFQCGTLAAPPMNHPSAQHILNPPQ</sequence>
<evidence type="ECO:0000256" key="4">
    <source>
        <dbReference type="ARBA" id="ARBA00012483"/>
    </source>
</evidence>
<evidence type="ECO:0000313" key="19">
    <source>
        <dbReference type="RefSeq" id="XP_003744319.1"/>
    </source>
</evidence>
<dbReference type="EC" id="2.3.2.27" evidence="4"/>
<accession>A0AAJ6QUD9</accession>
<evidence type="ECO:0000256" key="14">
    <source>
        <dbReference type="PROSITE-ProRule" id="PRU00192"/>
    </source>
</evidence>
<dbReference type="InterPro" id="IPR001452">
    <property type="entry name" value="SH3_domain"/>
</dbReference>
<dbReference type="Pfam" id="PF14604">
    <property type="entry name" value="SH3_9"/>
    <property type="match status" value="2"/>
</dbReference>
<feature type="region of interest" description="Disordered" evidence="15">
    <location>
        <begin position="263"/>
        <end position="400"/>
    </location>
</feature>
<keyword evidence="12" id="KW-0832">Ubl conjugation</keyword>
<dbReference type="Pfam" id="PF00097">
    <property type="entry name" value="zf-C3HC4"/>
    <property type="match status" value="1"/>
</dbReference>
<feature type="domain" description="RING-type" evidence="17">
    <location>
        <begin position="12"/>
        <end position="53"/>
    </location>
</feature>
<feature type="compositionally biased region" description="Low complexity" evidence="15">
    <location>
        <begin position="672"/>
        <end position="689"/>
    </location>
</feature>
<dbReference type="PROSITE" id="PS00518">
    <property type="entry name" value="ZF_RING_1"/>
    <property type="match status" value="1"/>
</dbReference>
<gene>
    <name evidence="19" type="primary">LOC100907092</name>
</gene>
<reference evidence="19" key="1">
    <citation type="submission" date="2025-08" db="UniProtKB">
        <authorList>
            <consortium name="RefSeq"/>
        </authorList>
    </citation>
    <scope>IDENTIFICATION</scope>
</reference>
<dbReference type="PRINTS" id="PR00499">
    <property type="entry name" value="P67PHOX"/>
</dbReference>
<dbReference type="FunFam" id="3.30.40.10:FF:000077">
    <property type="entry name" value="E3 ubiquitin-protein ligase SH3RF1 isoform X1"/>
    <property type="match status" value="1"/>
</dbReference>
<dbReference type="InterPro" id="IPR050384">
    <property type="entry name" value="Endophilin_SH3RF"/>
</dbReference>
<evidence type="ECO:0000259" key="17">
    <source>
        <dbReference type="PROSITE" id="PS50089"/>
    </source>
</evidence>
<organism evidence="18 19">
    <name type="scientific">Galendromus occidentalis</name>
    <name type="common">western predatory mite</name>
    <dbReference type="NCBI Taxonomy" id="34638"/>
    <lineage>
        <taxon>Eukaryota</taxon>
        <taxon>Metazoa</taxon>
        <taxon>Ecdysozoa</taxon>
        <taxon>Arthropoda</taxon>
        <taxon>Chelicerata</taxon>
        <taxon>Arachnida</taxon>
        <taxon>Acari</taxon>
        <taxon>Parasitiformes</taxon>
        <taxon>Mesostigmata</taxon>
        <taxon>Gamasina</taxon>
        <taxon>Phytoseioidea</taxon>
        <taxon>Phytoseiidae</taxon>
        <taxon>Typhlodrominae</taxon>
        <taxon>Galendromus</taxon>
    </lineage>
</organism>
<dbReference type="PANTHER" id="PTHR14167:SF51">
    <property type="entry name" value="RING-TYPE E3 UBIQUITIN TRANSFERASE"/>
    <property type="match status" value="1"/>
</dbReference>
<dbReference type="InterPro" id="IPR001841">
    <property type="entry name" value="Znf_RING"/>
</dbReference>
<evidence type="ECO:0000256" key="3">
    <source>
        <dbReference type="ARBA" id="ARBA00008649"/>
    </source>
</evidence>
<feature type="domain" description="SH3" evidence="16">
    <location>
        <begin position="720"/>
        <end position="781"/>
    </location>
</feature>
<evidence type="ECO:0000256" key="7">
    <source>
        <dbReference type="ARBA" id="ARBA00022723"/>
    </source>
</evidence>
<keyword evidence="7" id="KW-0479">Metal-binding</keyword>
<dbReference type="Pfam" id="PF07653">
    <property type="entry name" value="SH3_2"/>
    <property type="match status" value="2"/>
</dbReference>
<dbReference type="SMART" id="SM00326">
    <property type="entry name" value="SH3"/>
    <property type="match status" value="4"/>
</dbReference>
<evidence type="ECO:0000256" key="6">
    <source>
        <dbReference type="ARBA" id="ARBA00022679"/>
    </source>
</evidence>
<feature type="region of interest" description="Disordered" evidence="15">
    <location>
        <begin position="616"/>
        <end position="638"/>
    </location>
</feature>
<dbReference type="PROSITE" id="PS50089">
    <property type="entry name" value="ZF_RING_2"/>
    <property type="match status" value="1"/>
</dbReference>
<keyword evidence="9 13" id="KW-0863">Zinc-finger</keyword>
<proteinExistence type="inferred from homology"/>
<dbReference type="KEGG" id="goe:100907092"/>
<comment type="similarity">
    <text evidence="3">Belongs to the SH3RF family.</text>
</comment>
<comment type="pathway">
    <text evidence="2">Protein modification; protein ubiquitination.</text>
</comment>
<keyword evidence="6" id="KW-0808">Transferase</keyword>
<dbReference type="SUPFAM" id="SSF57850">
    <property type="entry name" value="RING/U-box"/>
    <property type="match status" value="1"/>
</dbReference>
<comment type="catalytic activity">
    <reaction evidence="1">
        <text>S-ubiquitinyl-[E2 ubiquitin-conjugating enzyme]-L-cysteine + [acceptor protein]-L-lysine = [E2 ubiquitin-conjugating enzyme]-L-cysteine + N(6)-ubiquitinyl-[acceptor protein]-L-lysine.</text>
        <dbReference type="EC" id="2.3.2.27"/>
    </reaction>
</comment>
<feature type="compositionally biased region" description="Gly residues" evidence="15">
    <location>
        <begin position="350"/>
        <end position="361"/>
    </location>
</feature>
<dbReference type="InterPro" id="IPR018957">
    <property type="entry name" value="Znf_C3HC4_RING-type"/>
</dbReference>
<evidence type="ECO:0000256" key="5">
    <source>
        <dbReference type="ARBA" id="ARBA00022443"/>
    </source>
</evidence>
<feature type="domain" description="SH3" evidence="16">
    <location>
        <begin position="124"/>
        <end position="183"/>
    </location>
</feature>
<keyword evidence="5 14" id="KW-0728">SH3 domain</keyword>
<dbReference type="SUPFAM" id="SSF50044">
    <property type="entry name" value="SH3-domain"/>
    <property type="match status" value="4"/>
</dbReference>
<dbReference type="CTD" id="36990"/>
<dbReference type="CDD" id="cd16750">
    <property type="entry name" value="RING-HC_SH3RF3"/>
    <property type="match status" value="1"/>
</dbReference>
<evidence type="ECO:0000256" key="9">
    <source>
        <dbReference type="ARBA" id="ARBA00022771"/>
    </source>
</evidence>
<dbReference type="FunFam" id="2.30.30.40:FF:000001">
    <property type="entry name" value="Sorbin and SH3 domain-containing protein 1 isoform 2"/>
    <property type="match status" value="1"/>
</dbReference>
<evidence type="ECO:0000256" key="11">
    <source>
        <dbReference type="ARBA" id="ARBA00022833"/>
    </source>
</evidence>
<dbReference type="GeneID" id="100907092"/>
<dbReference type="PROSITE" id="PS50002">
    <property type="entry name" value="SH3"/>
    <property type="match status" value="4"/>
</dbReference>
<dbReference type="CDD" id="cd11787">
    <property type="entry name" value="SH3_SH3RF_2"/>
    <property type="match status" value="1"/>
</dbReference>
<evidence type="ECO:0000256" key="15">
    <source>
        <dbReference type="SAM" id="MobiDB-lite"/>
    </source>
</evidence>
<dbReference type="CDD" id="cd11783">
    <property type="entry name" value="SH3_SH3RF_3"/>
    <property type="match status" value="1"/>
</dbReference>
<dbReference type="InterPro" id="IPR013083">
    <property type="entry name" value="Znf_RING/FYVE/PHD"/>
</dbReference>
<evidence type="ECO:0000256" key="10">
    <source>
        <dbReference type="ARBA" id="ARBA00022786"/>
    </source>
</evidence>
<feature type="compositionally biased region" description="Low complexity" evidence="15">
    <location>
        <begin position="319"/>
        <end position="336"/>
    </location>
</feature>
<keyword evidence="10" id="KW-0833">Ubl conjugation pathway</keyword>
<feature type="domain" description="SH3" evidence="16">
    <location>
        <begin position="424"/>
        <end position="485"/>
    </location>
</feature>
<dbReference type="PANTHER" id="PTHR14167">
    <property type="entry name" value="SH3 DOMAIN-CONTAINING"/>
    <property type="match status" value="1"/>
</dbReference>
<keyword evidence="18" id="KW-1185">Reference proteome</keyword>
<dbReference type="CDD" id="cd11785">
    <property type="entry name" value="SH3_SH3RF_C"/>
    <property type="match status" value="1"/>
</dbReference>
<dbReference type="Gene3D" id="2.30.30.40">
    <property type="entry name" value="SH3 Domains"/>
    <property type="match status" value="4"/>
</dbReference>
<evidence type="ECO:0000256" key="1">
    <source>
        <dbReference type="ARBA" id="ARBA00000900"/>
    </source>
</evidence>
<dbReference type="InterPro" id="IPR017907">
    <property type="entry name" value="Znf_RING_CS"/>
</dbReference>
<evidence type="ECO:0000313" key="18">
    <source>
        <dbReference type="Proteomes" id="UP000694867"/>
    </source>
</evidence>
<evidence type="ECO:0000256" key="12">
    <source>
        <dbReference type="ARBA" id="ARBA00022843"/>
    </source>
</evidence>
<evidence type="ECO:0000256" key="2">
    <source>
        <dbReference type="ARBA" id="ARBA00004906"/>
    </source>
</evidence>
<dbReference type="Proteomes" id="UP000694867">
    <property type="component" value="Unplaced"/>
</dbReference>
<dbReference type="AlphaFoldDB" id="A0AAJ6QUD9"/>
<dbReference type="InterPro" id="IPR035816">
    <property type="entry name" value="SH3RF1/SH3RF3_SH3_4"/>
</dbReference>
<evidence type="ECO:0000256" key="8">
    <source>
        <dbReference type="ARBA" id="ARBA00022737"/>
    </source>
</evidence>
<feature type="compositionally biased region" description="Low complexity" evidence="15">
    <location>
        <begin position="616"/>
        <end position="636"/>
    </location>
</feature>